<organism evidence="7 8">
    <name type="scientific">Deinococcus yavapaiensis KR-236</name>
    <dbReference type="NCBI Taxonomy" id="694435"/>
    <lineage>
        <taxon>Bacteria</taxon>
        <taxon>Thermotogati</taxon>
        <taxon>Deinococcota</taxon>
        <taxon>Deinococci</taxon>
        <taxon>Deinococcales</taxon>
        <taxon>Deinococcaceae</taxon>
        <taxon>Deinococcus</taxon>
    </lineage>
</organism>
<dbReference type="InterPro" id="IPR035067">
    <property type="entry name" value="V-type_ATPase_csu/dsu"/>
</dbReference>
<dbReference type="Proteomes" id="UP000248326">
    <property type="component" value="Unassembled WGS sequence"/>
</dbReference>
<comment type="function">
    <text evidence="6">Produces ATP from ADP in the presence of a proton gradient across the membrane.</text>
</comment>
<dbReference type="GO" id="GO:0033179">
    <property type="term" value="C:proton-transporting V-type ATPase, V0 domain"/>
    <property type="evidence" value="ECO:0007669"/>
    <property type="project" value="InterPro"/>
</dbReference>
<keyword evidence="4 6" id="KW-0406">Ion transport</keyword>
<dbReference type="GO" id="GO:0005524">
    <property type="term" value="F:ATP binding"/>
    <property type="evidence" value="ECO:0007669"/>
    <property type="project" value="UniProtKB-UniRule"/>
</dbReference>
<keyword evidence="8" id="KW-1185">Reference proteome</keyword>
<dbReference type="InterPro" id="IPR002843">
    <property type="entry name" value="ATPase_V0-cplx_csu/dsu"/>
</dbReference>
<proteinExistence type="inferred from homology"/>
<dbReference type="InterPro" id="IPR014272">
    <property type="entry name" value="ATPase_V0-cplx_csu"/>
</dbReference>
<dbReference type="GO" id="GO:0046961">
    <property type="term" value="F:proton-transporting ATPase activity, rotational mechanism"/>
    <property type="evidence" value="ECO:0007669"/>
    <property type="project" value="InterPro"/>
</dbReference>
<gene>
    <name evidence="6" type="primary">atpC</name>
    <name evidence="7" type="ORF">DES52_115110</name>
</gene>
<dbReference type="GO" id="GO:0046933">
    <property type="term" value="F:proton-transporting ATP synthase activity, rotational mechanism"/>
    <property type="evidence" value="ECO:0007669"/>
    <property type="project" value="UniProtKB-UniRule"/>
</dbReference>
<evidence type="ECO:0000313" key="8">
    <source>
        <dbReference type="Proteomes" id="UP000248326"/>
    </source>
</evidence>
<dbReference type="SUPFAM" id="SSF103486">
    <property type="entry name" value="V-type ATP synthase subunit C"/>
    <property type="match status" value="1"/>
</dbReference>
<comment type="caution">
    <text evidence="7">The sequence shown here is derived from an EMBL/GenBank/DDBJ whole genome shotgun (WGS) entry which is preliminary data.</text>
</comment>
<name>A0A318SEL6_9DEIO</name>
<dbReference type="Pfam" id="PF01992">
    <property type="entry name" value="vATP-synt_AC39"/>
    <property type="match status" value="1"/>
</dbReference>
<dbReference type="InterPro" id="IPR050873">
    <property type="entry name" value="V-ATPase_V0D/AC39_subunit"/>
</dbReference>
<dbReference type="Gene3D" id="1.10.132.50">
    <property type="entry name" value="ATP synthase (C/AC39) subunit, domain 3"/>
    <property type="match status" value="1"/>
</dbReference>
<keyword evidence="2 6" id="KW-0813">Transport</keyword>
<evidence type="ECO:0000256" key="1">
    <source>
        <dbReference type="ARBA" id="ARBA00006709"/>
    </source>
</evidence>
<comment type="similarity">
    <text evidence="1 6">Belongs to the V-ATPase V0D/AC39 subunit family.</text>
</comment>
<dbReference type="AlphaFoldDB" id="A0A318SEL6"/>
<evidence type="ECO:0000313" key="7">
    <source>
        <dbReference type="EMBL" id="PYE51178.1"/>
    </source>
</evidence>
<keyword evidence="3 6" id="KW-0375">Hydrogen ion transport</keyword>
<dbReference type="OrthoDB" id="73785at2"/>
<dbReference type="InterPro" id="IPR036079">
    <property type="entry name" value="ATPase_csu/dsu_sf"/>
</dbReference>
<accession>A0A318SEL6</accession>
<evidence type="ECO:0000256" key="2">
    <source>
        <dbReference type="ARBA" id="ARBA00022448"/>
    </source>
</evidence>
<sequence length="328" mass="34922">MPDDFSYINARVKVMRTKLLDGRRLDAALEASSFQEFLRVLSESEVSADLGDATTEGAGLTELDEALSRNFFNTVNKVYRLAEGDSKTEIGVLLGRWDLTNLKTLARGIVSGRPAENILSGLVPGGSLKRSALQSAANSGDLGSAAQAIGLTGHPLARAFRDGVAAFNSTGRLLDLEVALDQGYYRHALRVSRETSLRRYLGREIDVTNALTARALRGQSVDASLFVGGGSDLDASGFTRAVAGDAGAAPGLSAILDAPTLEDAEIAARRMQDEAARSVAMGDPLGVGVVVDFLRRKEIEIAKLRLIGRGKFYGVPAEALRREVSIES</sequence>
<evidence type="ECO:0000256" key="5">
    <source>
        <dbReference type="ARBA" id="ARBA00023310"/>
    </source>
</evidence>
<dbReference type="HAMAP" id="MF_00314">
    <property type="entry name" value="ATP_synth_C_arch"/>
    <property type="match status" value="1"/>
</dbReference>
<dbReference type="RefSeq" id="WP_110888084.1">
    <property type="nucleotide sequence ID" value="NZ_QJSX01000015.1"/>
</dbReference>
<reference evidence="7 8" key="1">
    <citation type="submission" date="2018-06" db="EMBL/GenBank/DDBJ databases">
        <title>Genomic Encyclopedia of Type Strains, Phase IV (KMG-IV): sequencing the most valuable type-strain genomes for metagenomic binning, comparative biology and taxonomic classification.</title>
        <authorList>
            <person name="Goeker M."/>
        </authorList>
    </citation>
    <scope>NUCLEOTIDE SEQUENCE [LARGE SCALE GENOMIC DNA]</scope>
    <source>
        <strain evidence="7 8">DSM 18048</strain>
    </source>
</reference>
<dbReference type="InterPro" id="IPR044911">
    <property type="entry name" value="V-type_ATPase_csu/dsu_dom_3"/>
</dbReference>
<evidence type="ECO:0000256" key="4">
    <source>
        <dbReference type="ARBA" id="ARBA00023065"/>
    </source>
</evidence>
<dbReference type="PANTHER" id="PTHR38682:SF1">
    <property type="entry name" value="V-TYPE ATP SYNTHASE SUBUNIT C"/>
    <property type="match status" value="1"/>
</dbReference>
<dbReference type="GO" id="GO:0042777">
    <property type="term" value="P:proton motive force-driven plasma membrane ATP synthesis"/>
    <property type="evidence" value="ECO:0007669"/>
    <property type="project" value="UniProtKB-UniRule"/>
</dbReference>
<evidence type="ECO:0000256" key="3">
    <source>
        <dbReference type="ARBA" id="ARBA00022781"/>
    </source>
</evidence>
<keyword evidence="5 6" id="KW-0066">ATP synthesis</keyword>
<dbReference type="PANTHER" id="PTHR38682">
    <property type="entry name" value="V-TYPE ATP SYNTHASE SUBUNIT C"/>
    <property type="match status" value="1"/>
</dbReference>
<protein>
    <recommendedName>
        <fullName evidence="6">V-type ATP synthase subunit C</fullName>
    </recommendedName>
    <alternativeName>
        <fullName evidence="6">V-ATPase subunit C</fullName>
    </alternativeName>
</protein>
<dbReference type="EMBL" id="QJSX01000015">
    <property type="protein sequence ID" value="PYE51178.1"/>
    <property type="molecule type" value="Genomic_DNA"/>
</dbReference>
<evidence type="ECO:0000256" key="6">
    <source>
        <dbReference type="HAMAP-Rule" id="MF_00314"/>
    </source>
</evidence>
<dbReference type="Gene3D" id="1.20.1690.10">
    <property type="entry name" value="V-type ATP synthase subunit C domain"/>
    <property type="match status" value="2"/>
</dbReference>